<dbReference type="PANTHER" id="PTHR30146:SF109">
    <property type="entry name" value="HTH-TYPE TRANSCRIPTIONAL REGULATOR GALS"/>
    <property type="match status" value="1"/>
</dbReference>
<dbReference type="InterPro" id="IPR028082">
    <property type="entry name" value="Peripla_BP_I"/>
</dbReference>
<evidence type="ECO:0000313" key="5">
    <source>
        <dbReference type="EMBL" id="TCZ78794.1"/>
    </source>
</evidence>
<keyword evidence="1" id="KW-0805">Transcription regulation</keyword>
<evidence type="ECO:0000256" key="3">
    <source>
        <dbReference type="ARBA" id="ARBA00023163"/>
    </source>
</evidence>
<dbReference type="InterPro" id="IPR000843">
    <property type="entry name" value="HTH_LacI"/>
</dbReference>
<sequence length="347" mass="38674">MVTLKDIAQLAGVSISTASRVLNHDNSRTVKDETKGRIFAAARQLGYVSSSEEGRQLYNRQRDSATMQIGCIVSVIQQKYNYHNHPYFSPILAGIESYLAQKGYSFAYIHSSKELHDKRILRKVVRDVKVDGMIIVEGMDAEIYQQIKRHSTALVGIDIADQDISIVSYDRMAAAKLAVSHLIAEGHRRIGFIGGVGLSGVMEREKRYRGYKSALEEAGIEVNPSWVINAGWDVEASYQRLKELIEKYPGQLPSAIFSASDMMAISAMRAVTEKGLRVPDDIAFIGFDNIDMAQYTSPPLSTIHIPKFEIGQVAASLLLDTIERRYPFPIKISTPYELKARASSIII</sequence>
<evidence type="ECO:0000256" key="2">
    <source>
        <dbReference type="ARBA" id="ARBA00023125"/>
    </source>
</evidence>
<dbReference type="Gene3D" id="3.40.50.2300">
    <property type="match status" value="2"/>
</dbReference>
<keyword evidence="2" id="KW-0238">DNA-binding</keyword>
<reference evidence="5 6" key="1">
    <citation type="submission" date="2019-03" db="EMBL/GenBank/DDBJ databases">
        <authorList>
            <person name="Kim M.K.M."/>
        </authorList>
    </citation>
    <scope>NUCLEOTIDE SEQUENCE [LARGE SCALE GENOMIC DNA]</scope>
    <source>
        <strain evidence="5 6">18JY21-1</strain>
    </source>
</reference>
<dbReference type="PRINTS" id="PR00036">
    <property type="entry name" value="HTHLACI"/>
</dbReference>
<dbReference type="InterPro" id="IPR010982">
    <property type="entry name" value="Lambda_DNA-bd_dom_sf"/>
</dbReference>
<proteinExistence type="predicted"/>
<dbReference type="GO" id="GO:0003700">
    <property type="term" value="F:DNA-binding transcription factor activity"/>
    <property type="evidence" value="ECO:0007669"/>
    <property type="project" value="TreeGrafter"/>
</dbReference>
<dbReference type="Gene3D" id="1.10.260.40">
    <property type="entry name" value="lambda repressor-like DNA-binding domains"/>
    <property type="match status" value="1"/>
</dbReference>
<dbReference type="SUPFAM" id="SSF47413">
    <property type="entry name" value="lambda repressor-like DNA-binding domains"/>
    <property type="match status" value="1"/>
</dbReference>
<organism evidence="5 6">
    <name type="scientific">Paenibacillus albiflavus</name>
    <dbReference type="NCBI Taxonomy" id="2545760"/>
    <lineage>
        <taxon>Bacteria</taxon>
        <taxon>Bacillati</taxon>
        <taxon>Bacillota</taxon>
        <taxon>Bacilli</taxon>
        <taxon>Bacillales</taxon>
        <taxon>Paenibacillaceae</taxon>
        <taxon>Paenibacillus</taxon>
    </lineage>
</organism>
<name>A0A4R4EFF8_9BACL</name>
<gene>
    <name evidence="5" type="ORF">E0485_06880</name>
</gene>
<dbReference type="Proteomes" id="UP000295418">
    <property type="component" value="Unassembled WGS sequence"/>
</dbReference>
<dbReference type="AlphaFoldDB" id="A0A4R4EFF8"/>
<keyword evidence="3" id="KW-0804">Transcription</keyword>
<dbReference type="EMBL" id="SKFG01000004">
    <property type="protein sequence ID" value="TCZ78794.1"/>
    <property type="molecule type" value="Genomic_DNA"/>
</dbReference>
<keyword evidence="6" id="KW-1185">Reference proteome</keyword>
<dbReference type="Pfam" id="PF13377">
    <property type="entry name" value="Peripla_BP_3"/>
    <property type="match status" value="1"/>
</dbReference>
<dbReference type="CDD" id="cd01544">
    <property type="entry name" value="PBP1_GalR"/>
    <property type="match status" value="1"/>
</dbReference>
<comment type="caution">
    <text evidence="5">The sequence shown here is derived from an EMBL/GenBank/DDBJ whole genome shotgun (WGS) entry which is preliminary data.</text>
</comment>
<dbReference type="PANTHER" id="PTHR30146">
    <property type="entry name" value="LACI-RELATED TRANSCRIPTIONAL REPRESSOR"/>
    <property type="match status" value="1"/>
</dbReference>
<dbReference type="SMART" id="SM00354">
    <property type="entry name" value="HTH_LACI"/>
    <property type="match status" value="1"/>
</dbReference>
<evidence type="ECO:0000313" key="6">
    <source>
        <dbReference type="Proteomes" id="UP000295418"/>
    </source>
</evidence>
<dbReference type="SUPFAM" id="SSF53822">
    <property type="entry name" value="Periplasmic binding protein-like I"/>
    <property type="match status" value="1"/>
</dbReference>
<protein>
    <submittedName>
        <fullName evidence="5">LacI family transcriptional regulator</fullName>
    </submittedName>
</protein>
<dbReference type="InterPro" id="IPR046335">
    <property type="entry name" value="LacI/GalR-like_sensor"/>
</dbReference>
<dbReference type="GO" id="GO:0000976">
    <property type="term" value="F:transcription cis-regulatory region binding"/>
    <property type="evidence" value="ECO:0007669"/>
    <property type="project" value="TreeGrafter"/>
</dbReference>
<dbReference type="CDD" id="cd01392">
    <property type="entry name" value="HTH_LacI"/>
    <property type="match status" value="1"/>
</dbReference>
<dbReference type="OrthoDB" id="43195at2"/>
<evidence type="ECO:0000256" key="1">
    <source>
        <dbReference type="ARBA" id="ARBA00023015"/>
    </source>
</evidence>
<accession>A0A4R4EFF8</accession>
<feature type="domain" description="HTH lacI-type" evidence="4">
    <location>
        <begin position="2"/>
        <end position="59"/>
    </location>
</feature>
<evidence type="ECO:0000259" key="4">
    <source>
        <dbReference type="PROSITE" id="PS50932"/>
    </source>
</evidence>
<dbReference type="RefSeq" id="WP_132417244.1">
    <property type="nucleotide sequence ID" value="NZ_SKFG01000004.1"/>
</dbReference>
<dbReference type="PROSITE" id="PS00356">
    <property type="entry name" value="HTH_LACI_1"/>
    <property type="match status" value="1"/>
</dbReference>
<dbReference type="PROSITE" id="PS50932">
    <property type="entry name" value="HTH_LACI_2"/>
    <property type="match status" value="1"/>
</dbReference>
<dbReference type="Pfam" id="PF00356">
    <property type="entry name" value="LacI"/>
    <property type="match status" value="1"/>
</dbReference>